<name>A0A137PCL4_CONC2</name>
<sequence>MESSEIVFKARKGKNNLRKRKQQIDEDKASDNEPEIAENISNILELRKLKQRANGAKIGTLPDIEDNSKENDREREELNPVTKLSLQNFIQESSLEQAEKTKASEEEKLKKKRLKINFDQNYNLLEEEEEGEKEKIKSRNVSKEAPTSSSMVAGIEEVDLGIESRLKNIEETEKAKRDLLLQKDKQDNTELRGIKTYHSKGNMNQPKVDYSTGATDLQVMDQFKKRTSRH</sequence>
<feature type="compositionally biased region" description="Basic residues" evidence="4">
    <location>
        <begin position="9"/>
        <end position="21"/>
    </location>
</feature>
<feature type="compositionally biased region" description="Basic and acidic residues" evidence="4">
    <location>
        <begin position="22"/>
        <end position="31"/>
    </location>
</feature>
<protein>
    <submittedName>
        <fullName evidence="5">Uncharacterized protein</fullName>
    </submittedName>
</protein>
<dbReference type="PANTHER" id="PTHR13486:SF2">
    <property type="entry name" value="SPLICING FACTOR C9ORF78"/>
    <property type="match status" value="1"/>
</dbReference>
<comment type="similarity">
    <text evidence="2">Belongs to the TLS1 family.</text>
</comment>
<gene>
    <name evidence="5" type="ORF">CONCODRAFT_77659</name>
</gene>
<dbReference type="EMBL" id="KQ964448">
    <property type="protein sequence ID" value="KXN72712.1"/>
    <property type="molecule type" value="Genomic_DNA"/>
</dbReference>
<keyword evidence="6" id="KW-1185">Reference proteome</keyword>
<organism evidence="5 6">
    <name type="scientific">Conidiobolus coronatus (strain ATCC 28846 / CBS 209.66 / NRRL 28638)</name>
    <name type="common">Delacroixia coronata</name>
    <dbReference type="NCBI Taxonomy" id="796925"/>
    <lineage>
        <taxon>Eukaryota</taxon>
        <taxon>Fungi</taxon>
        <taxon>Fungi incertae sedis</taxon>
        <taxon>Zoopagomycota</taxon>
        <taxon>Entomophthoromycotina</taxon>
        <taxon>Entomophthoromycetes</taxon>
        <taxon>Entomophthorales</taxon>
        <taxon>Ancylistaceae</taxon>
        <taxon>Conidiobolus</taxon>
    </lineage>
</organism>
<evidence type="ECO:0000256" key="4">
    <source>
        <dbReference type="SAM" id="MobiDB-lite"/>
    </source>
</evidence>
<dbReference type="InterPro" id="IPR010756">
    <property type="entry name" value="Tls1-like"/>
</dbReference>
<feature type="region of interest" description="Disordered" evidence="4">
    <location>
        <begin position="180"/>
        <end position="212"/>
    </location>
</feature>
<evidence type="ECO:0000256" key="2">
    <source>
        <dbReference type="ARBA" id="ARBA00007643"/>
    </source>
</evidence>
<evidence type="ECO:0000256" key="1">
    <source>
        <dbReference type="ARBA" id="ARBA00004123"/>
    </source>
</evidence>
<feature type="region of interest" description="Disordered" evidence="4">
    <location>
        <begin position="125"/>
        <end position="152"/>
    </location>
</feature>
<proteinExistence type="inferred from homology"/>
<reference evidence="5 6" key="1">
    <citation type="journal article" date="2015" name="Genome Biol. Evol.">
        <title>Phylogenomic analyses indicate that early fungi evolved digesting cell walls of algal ancestors of land plants.</title>
        <authorList>
            <person name="Chang Y."/>
            <person name="Wang S."/>
            <person name="Sekimoto S."/>
            <person name="Aerts A.L."/>
            <person name="Choi C."/>
            <person name="Clum A."/>
            <person name="LaButti K.M."/>
            <person name="Lindquist E.A."/>
            <person name="Yee Ngan C."/>
            <person name="Ohm R.A."/>
            <person name="Salamov A.A."/>
            <person name="Grigoriev I.V."/>
            <person name="Spatafora J.W."/>
            <person name="Berbee M.L."/>
        </authorList>
    </citation>
    <scope>NUCLEOTIDE SEQUENCE [LARGE SCALE GENOMIC DNA]</scope>
    <source>
        <strain evidence="5 6">NRRL 28638</strain>
    </source>
</reference>
<evidence type="ECO:0000256" key="3">
    <source>
        <dbReference type="ARBA" id="ARBA00023242"/>
    </source>
</evidence>
<dbReference type="OrthoDB" id="5627at2759"/>
<feature type="region of interest" description="Disordered" evidence="4">
    <location>
        <begin position="1"/>
        <end position="33"/>
    </location>
</feature>
<dbReference type="GO" id="GO:0000398">
    <property type="term" value="P:mRNA splicing, via spliceosome"/>
    <property type="evidence" value="ECO:0007669"/>
    <property type="project" value="TreeGrafter"/>
</dbReference>
<accession>A0A137PCL4</accession>
<evidence type="ECO:0000313" key="6">
    <source>
        <dbReference type="Proteomes" id="UP000070444"/>
    </source>
</evidence>
<feature type="region of interest" description="Disordered" evidence="4">
    <location>
        <begin position="54"/>
        <end position="85"/>
    </location>
</feature>
<feature type="compositionally biased region" description="Basic and acidic residues" evidence="4">
    <location>
        <begin position="66"/>
        <end position="78"/>
    </location>
</feature>
<feature type="compositionally biased region" description="Basic and acidic residues" evidence="4">
    <location>
        <begin position="180"/>
        <end position="193"/>
    </location>
</feature>
<dbReference type="GO" id="GO:0005681">
    <property type="term" value="C:spliceosomal complex"/>
    <property type="evidence" value="ECO:0007669"/>
    <property type="project" value="TreeGrafter"/>
</dbReference>
<dbReference type="Proteomes" id="UP000070444">
    <property type="component" value="Unassembled WGS sequence"/>
</dbReference>
<keyword evidence="3" id="KW-0539">Nucleus</keyword>
<dbReference type="PANTHER" id="PTHR13486">
    <property type="entry name" value="TELOMERE LENGTH AND SILENCING PROTEIN 1 TLS1 FAMILY MEMBER"/>
    <property type="match status" value="1"/>
</dbReference>
<dbReference type="AlphaFoldDB" id="A0A137PCL4"/>
<dbReference type="Pfam" id="PF07052">
    <property type="entry name" value="Hep_59"/>
    <property type="match status" value="1"/>
</dbReference>
<comment type="subcellular location">
    <subcellularLocation>
        <location evidence="1">Nucleus</location>
    </subcellularLocation>
</comment>
<evidence type="ECO:0000313" key="5">
    <source>
        <dbReference type="EMBL" id="KXN72712.1"/>
    </source>
</evidence>